<dbReference type="EMBL" id="CP137624">
    <property type="protein sequence ID" value="WPK11119.1"/>
    <property type="molecule type" value="Genomic_DNA"/>
</dbReference>
<dbReference type="Pfam" id="PF12867">
    <property type="entry name" value="DinB_2"/>
    <property type="match status" value="1"/>
</dbReference>
<evidence type="ECO:0000259" key="1">
    <source>
        <dbReference type="Pfam" id="PF12867"/>
    </source>
</evidence>
<dbReference type="RefSeq" id="WP_319836210.1">
    <property type="nucleotide sequence ID" value="NZ_CP137624.1"/>
</dbReference>
<protein>
    <submittedName>
        <fullName evidence="2">DinB family protein</fullName>
    </submittedName>
</protein>
<dbReference type="Proteomes" id="UP001322664">
    <property type="component" value="Chromosome"/>
</dbReference>
<evidence type="ECO:0000313" key="3">
    <source>
        <dbReference type="Proteomes" id="UP001322664"/>
    </source>
</evidence>
<organism evidence="2 3">
    <name type="scientific">Lysinibacillus louembei</name>
    <dbReference type="NCBI Taxonomy" id="1470088"/>
    <lineage>
        <taxon>Bacteria</taxon>
        <taxon>Bacillati</taxon>
        <taxon>Bacillota</taxon>
        <taxon>Bacilli</taxon>
        <taxon>Bacillales</taxon>
        <taxon>Bacillaceae</taxon>
        <taxon>Lysinibacillus</taxon>
    </lineage>
</organism>
<reference evidence="2 3" key="1">
    <citation type="submission" date="2023-09" db="EMBL/GenBank/DDBJ databases">
        <authorList>
            <person name="Page C.A."/>
            <person name="Perez-Diaz I.M."/>
        </authorList>
    </citation>
    <scope>NUCLEOTIDE SEQUENCE [LARGE SCALE GENOMIC DNA]</scope>
    <source>
        <strain evidence="2 3">Ll15</strain>
    </source>
</reference>
<gene>
    <name evidence="2" type="ORF">R6U77_14660</name>
</gene>
<keyword evidence="3" id="KW-1185">Reference proteome</keyword>
<feature type="domain" description="DinB-like" evidence="1">
    <location>
        <begin position="14"/>
        <end position="146"/>
    </location>
</feature>
<name>A0ABZ0RVQ5_9BACI</name>
<dbReference type="InterPro" id="IPR024775">
    <property type="entry name" value="DinB-like"/>
</dbReference>
<dbReference type="Gene3D" id="1.20.120.450">
    <property type="entry name" value="dinb family like domain"/>
    <property type="match status" value="1"/>
</dbReference>
<dbReference type="InterPro" id="IPR034660">
    <property type="entry name" value="DinB/YfiT-like"/>
</dbReference>
<sequence>MEKTKIIAHHLEFKEFITLLRALDEEVLRKPITEGEWSIIEIIGHLIAWDEFVLRDRIPYFFQDSTFPAGPDVVTFNEQAAASARKKEAVVVLDAFLCGRTRLIERLTEIPDALWETEITIHQSQLTLFSYFKGLMTHDLHHIAQIKEVL</sequence>
<evidence type="ECO:0000313" key="2">
    <source>
        <dbReference type="EMBL" id="WPK11119.1"/>
    </source>
</evidence>
<dbReference type="SUPFAM" id="SSF109854">
    <property type="entry name" value="DinB/YfiT-like putative metalloenzymes"/>
    <property type="match status" value="1"/>
</dbReference>
<accession>A0ABZ0RVQ5</accession>
<proteinExistence type="predicted"/>